<evidence type="ECO:0000313" key="8">
    <source>
        <dbReference type="Proteomes" id="UP000740883"/>
    </source>
</evidence>
<dbReference type="AlphaFoldDB" id="A0A9P6L0A4"/>
<evidence type="ECO:0000256" key="4">
    <source>
        <dbReference type="ARBA" id="ARBA00023242"/>
    </source>
</evidence>
<dbReference type="GO" id="GO:0005847">
    <property type="term" value="C:mRNA cleavage and polyadenylation specificity factor complex"/>
    <property type="evidence" value="ECO:0007669"/>
    <property type="project" value="TreeGrafter"/>
</dbReference>
<keyword evidence="8" id="KW-1185">Reference proteome</keyword>
<keyword evidence="4" id="KW-0539">Nucleus</keyword>
<reference evidence="7 8" key="1">
    <citation type="journal article" date="2020" name="Genome Biol. Evol.">
        <title>Comparative genomics of strictly vertically transmitted, feminizing microsporidia endosymbionts of amphipod crustaceans.</title>
        <authorList>
            <person name="Cormier A."/>
            <person name="Chebbi M.A."/>
            <person name="Giraud I."/>
            <person name="Wattier R."/>
            <person name="Teixeira M."/>
            <person name="Gilbert C."/>
            <person name="Rigaud T."/>
            <person name="Cordaux R."/>
        </authorList>
    </citation>
    <scope>NUCLEOTIDE SEQUENCE [LARGE SCALE GENOMIC DNA]</scope>
    <source>
        <strain evidence="7 8">Ou3-Ou53</strain>
    </source>
</reference>
<evidence type="ECO:0000256" key="5">
    <source>
        <dbReference type="SAM" id="MobiDB-lite"/>
    </source>
</evidence>
<feature type="domain" description="Pre-mRNA polyadenylation factor Fip1" evidence="6">
    <location>
        <begin position="50"/>
        <end position="89"/>
    </location>
</feature>
<comment type="caution">
    <text evidence="7">The sequence shown here is derived from an EMBL/GenBank/DDBJ whole genome shotgun (WGS) entry which is preliminary data.</text>
</comment>
<dbReference type="PANTHER" id="PTHR13484">
    <property type="entry name" value="FIP1-LIKE 1 PROTEIN"/>
    <property type="match status" value="1"/>
</dbReference>
<evidence type="ECO:0000256" key="3">
    <source>
        <dbReference type="ARBA" id="ARBA00022664"/>
    </source>
</evidence>
<feature type="compositionally biased region" description="Basic and acidic residues" evidence="5">
    <location>
        <begin position="103"/>
        <end position="120"/>
    </location>
</feature>
<keyword evidence="3" id="KW-0507">mRNA processing</keyword>
<evidence type="ECO:0000256" key="1">
    <source>
        <dbReference type="ARBA" id="ARBA00004123"/>
    </source>
</evidence>
<accession>A0A9P6L0A4</accession>
<feature type="region of interest" description="Disordered" evidence="5">
    <location>
        <begin position="1"/>
        <end position="21"/>
    </location>
</feature>
<dbReference type="Proteomes" id="UP000740883">
    <property type="component" value="Unassembled WGS sequence"/>
</dbReference>
<organism evidence="7 8">
    <name type="scientific">Nosema granulosis</name>
    <dbReference type="NCBI Taxonomy" id="83296"/>
    <lineage>
        <taxon>Eukaryota</taxon>
        <taxon>Fungi</taxon>
        <taxon>Fungi incertae sedis</taxon>
        <taxon>Microsporidia</taxon>
        <taxon>Nosematidae</taxon>
        <taxon>Nosema</taxon>
    </lineage>
</organism>
<evidence type="ECO:0000259" key="6">
    <source>
        <dbReference type="Pfam" id="PF05182"/>
    </source>
</evidence>
<gene>
    <name evidence="7" type="ORF">NGRA_0172</name>
</gene>
<dbReference type="InterPro" id="IPR051187">
    <property type="entry name" value="Pre-mRNA_3'-end_processing_reg"/>
</dbReference>
<evidence type="ECO:0000313" key="7">
    <source>
        <dbReference type="EMBL" id="KAF9764910.1"/>
    </source>
</evidence>
<dbReference type="GO" id="GO:0006397">
    <property type="term" value="P:mRNA processing"/>
    <property type="evidence" value="ECO:0007669"/>
    <property type="project" value="UniProtKB-KW"/>
</dbReference>
<name>A0A9P6L0A4_9MICR</name>
<sequence length="127" mass="15354">MGERKEDMFIQDDYESSDSSTELELVIDKNQPVEKRSKEDGMINGQNIFEFDLNSLDEKPWNKPGADVTDYFNYGFNETTWKEYCNMQWNRSNHNQKNNKYKRRDDFDTKHGRYDNDQNRGRRYNRG</sequence>
<proteinExistence type="inferred from homology"/>
<dbReference type="PANTHER" id="PTHR13484:SF0">
    <property type="entry name" value="PRE-MRNA 3'-END-PROCESSING FACTOR FIP1"/>
    <property type="match status" value="1"/>
</dbReference>
<comment type="similarity">
    <text evidence="2">Belongs to the FIP1 family.</text>
</comment>
<evidence type="ECO:0000256" key="2">
    <source>
        <dbReference type="ARBA" id="ARBA00007459"/>
    </source>
</evidence>
<comment type="subcellular location">
    <subcellularLocation>
        <location evidence="1">Nucleus</location>
    </subcellularLocation>
</comment>
<dbReference type="InterPro" id="IPR007854">
    <property type="entry name" value="Fip1_dom"/>
</dbReference>
<dbReference type="Pfam" id="PF05182">
    <property type="entry name" value="Fip1"/>
    <property type="match status" value="1"/>
</dbReference>
<dbReference type="OrthoDB" id="1917198at2759"/>
<protein>
    <submittedName>
        <fullName evidence="7">Pre-mRNA polyadenylation factor fip1</fullName>
    </submittedName>
</protein>
<dbReference type="EMBL" id="SBJO01000005">
    <property type="protein sequence ID" value="KAF9764910.1"/>
    <property type="molecule type" value="Genomic_DNA"/>
</dbReference>
<feature type="region of interest" description="Disordered" evidence="5">
    <location>
        <begin position="92"/>
        <end position="127"/>
    </location>
</feature>